<comment type="caution">
    <text evidence="2">The sequence shown here is derived from an EMBL/GenBank/DDBJ whole genome shotgun (WGS) entry which is preliminary data.</text>
</comment>
<proteinExistence type="predicted"/>
<name>A0A834NWG4_VESPE</name>
<sequence>MEARRERKKERKKERGQERREKRKRRVRRRVSTEGEDGKANNRASKYRKGWIGTYLATFQGHTVRSNGMSITPLAGHPVNSLWLLYYMSLVLSIVGSET</sequence>
<feature type="region of interest" description="Disordered" evidence="1">
    <location>
        <begin position="1"/>
        <end position="43"/>
    </location>
</feature>
<accession>A0A834NWG4</accession>
<dbReference type="EMBL" id="JACSDY010000009">
    <property type="protein sequence ID" value="KAF7419815.1"/>
    <property type="molecule type" value="Genomic_DNA"/>
</dbReference>
<reference evidence="2" key="1">
    <citation type="journal article" date="2020" name="G3 (Bethesda)">
        <title>High-Quality Assemblies for Three Invasive Social Wasps from the &lt;i&gt;Vespula&lt;/i&gt; Genus.</title>
        <authorList>
            <person name="Harrop T.W.R."/>
            <person name="Guhlin J."/>
            <person name="McLaughlin G.M."/>
            <person name="Permina E."/>
            <person name="Stockwell P."/>
            <person name="Gilligan J."/>
            <person name="Le Lec M.F."/>
            <person name="Gruber M.A.M."/>
            <person name="Quinn O."/>
            <person name="Lovegrove M."/>
            <person name="Duncan E.J."/>
            <person name="Remnant E.J."/>
            <person name="Van Eeckhoven J."/>
            <person name="Graham B."/>
            <person name="Knapp R.A."/>
            <person name="Langford K.W."/>
            <person name="Kronenberg Z."/>
            <person name="Press M.O."/>
            <person name="Eacker S.M."/>
            <person name="Wilson-Rankin E.E."/>
            <person name="Purcell J."/>
            <person name="Lester P.J."/>
            <person name="Dearden P.K."/>
        </authorList>
    </citation>
    <scope>NUCLEOTIDE SEQUENCE</scope>
    <source>
        <strain evidence="2">Volc-1</strain>
    </source>
</reference>
<evidence type="ECO:0000313" key="3">
    <source>
        <dbReference type="Proteomes" id="UP000600918"/>
    </source>
</evidence>
<feature type="compositionally biased region" description="Basic residues" evidence="1">
    <location>
        <begin position="21"/>
        <end position="30"/>
    </location>
</feature>
<protein>
    <submittedName>
        <fullName evidence="2">Uncharacterized protein</fullName>
    </submittedName>
</protein>
<evidence type="ECO:0000256" key="1">
    <source>
        <dbReference type="SAM" id="MobiDB-lite"/>
    </source>
</evidence>
<gene>
    <name evidence="2" type="ORF">H0235_010112</name>
</gene>
<evidence type="ECO:0000313" key="2">
    <source>
        <dbReference type="EMBL" id="KAF7419815.1"/>
    </source>
</evidence>
<feature type="compositionally biased region" description="Basic and acidic residues" evidence="1">
    <location>
        <begin position="31"/>
        <end position="40"/>
    </location>
</feature>
<dbReference type="Proteomes" id="UP000600918">
    <property type="component" value="Unassembled WGS sequence"/>
</dbReference>
<organism evidence="2 3">
    <name type="scientific">Vespula pensylvanica</name>
    <name type="common">Western yellow jacket</name>
    <name type="synonym">Wasp</name>
    <dbReference type="NCBI Taxonomy" id="30213"/>
    <lineage>
        <taxon>Eukaryota</taxon>
        <taxon>Metazoa</taxon>
        <taxon>Ecdysozoa</taxon>
        <taxon>Arthropoda</taxon>
        <taxon>Hexapoda</taxon>
        <taxon>Insecta</taxon>
        <taxon>Pterygota</taxon>
        <taxon>Neoptera</taxon>
        <taxon>Endopterygota</taxon>
        <taxon>Hymenoptera</taxon>
        <taxon>Apocrita</taxon>
        <taxon>Aculeata</taxon>
        <taxon>Vespoidea</taxon>
        <taxon>Vespidae</taxon>
        <taxon>Vespinae</taxon>
        <taxon>Vespula</taxon>
    </lineage>
</organism>
<feature type="compositionally biased region" description="Basic residues" evidence="1">
    <location>
        <begin position="1"/>
        <end position="12"/>
    </location>
</feature>
<dbReference type="AlphaFoldDB" id="A0A834NWG4"/>
<keyword evidence="3" id="KW-1185">Reference proteome</keyword>